<protein>
    <submittedName>
        <fullName evidence="2">Uncharacterized protein</fullName>
    </submittedName>
</protein>
<gene>
    <name evidence="2" type="ORF">A2365_03280</name>
</gene>
<evidence type="ECO:0000313" key="3">
    <source>
        <dbReference type="Proteomes" id="UP000177740"/>
    </source>
</evidence>
<proteinExistence type="predicted"/>
<name>A0A1G2ENZ4_9BACT</name>
<keyword evidence="1" id="KW-1133">Transmembrane helix</keyword>
<reference evidence="2 3" key="1">
    <citation type="journal article" date="2016" name="Nat. Commun.">
        <title>Thousands of microbial genomes shed light on interconnected biogeochemical processes in an aquifer system.</title>
        <authorList>
            <person name="Anantharaman K."/>
            <person name="Brown C.T."/>
            <person name="Hug L.A."/>
            <person name="Sharon I."/>
            <person name="Castelle C.J."/>
            <person name="Probst A.J."/>
            <person name="Thomas B.C."/>
            <person name="Singh A."/>
            <person name="Wilkins M.J."/>
            <person name="Karaoz U."/>
            <person name="Brodie E.L."/>
            <person name="Williams K.H."/>
            <person name="Hubbard S.S."/>
            <person name="Banfield J.F."/>
        </authorList>
    </citation>
    <scope>NUCLEOTIDE SEQUENCE [LARGE SCALE GENOMIC DNA]</scope>
</reference>
<feature type="transmembrane region" description="Helical" evidence="1">
    <location>
        <begin position="33"/>
        <end position="56"/>
    </location>
</feature>
<dbReference type="STRING" id="1801677.A2365_03280"/>
<evidence type="ECO:0000256" key="1">
    <source>
        <dbReference type="SAM" id="Phobius"/>
    </source>
</evidence>
<dbReference type="AlphaFoldDB" id="A0A1G2ENZ4"/>
<comment type="caution">
    <text evidence="2">The sequence shown here is derived from an EMBL/GenBank/DDBJ whole genome shotgun (WGS) entry which is preliminary data.</text>
</comment>
<dbReference type="Proteomes" id="UP000177740">
    <property type="component" value="Unassembled WGS sequence"/>
</dbReference>
<keyword evidence="1" id="KW-0472">Membrane</keyword>
<organism evidence="2 3">
    <name type="scientific">Candidatus Nealsonbacteria bacterium RIFOXYB1_FULL_40_15</name>
    <dbReference type="NCBI Taxonomy" id="1801677"/>
    <lineage>
        <taxon>Bacteria</taxon>
        <taxon>Candidatus Nealsoniibacteriota</taxon>
    </lineage>
</organism>
<accession>A0A1G2ENZ4</accession>
<dbReference type="EMBL" id="MHMM01000006">
    <property type="protein sequence ID" value="OGZ27467.1"/>
    <property type="molecule type" value="Genomic_DNA"/>
</dbReference>
<keyword evidence="1" id="KW-0812">Transmembrane</keyword>
<evidence type="ECO:0000313" key="2">
    <source>
        <dbReference type="EMBL" id="OGZ27467.1"/>
    </source>
</evidence>
<sequence length="112" mass="12690">MKKKTRKDLLKKQKGFITFGQAVKDTLRDNKSVFYLLIAIVLAFVVFAGLFLYIAAKTKSLPSPIDNNAAEELKRIKKLETGFDQLKEITADLPSVSDQKLEEGFKNLQKLK</sequence>